<dbReference type="RefSeq" id="WP_203919677.1">
    <property type="nucleotide sequence ID" value="NZ_BONZ01000039.1"/>
</dbReference>
<dbReference type="EMBL" id="BONZ01000039">
    <property type="protein sequence ID" value="GIH16083.1"/>
    <property type="molecule type" value="Genomic_DNA"/>
</dbReference>
<keyword evidence="2" id="KW-1185">Reference proteome</keyword>
<organism evidence="1 2">
    <name type="scientific">Rugosimonospora africana</name>
    <dbReference type="NCBI Taxonomy" id="556532"/>
    <lineage>
        <taxon>Bacteria</taxon>
        <taxon>Bacillati</taxon>
        <taxon>Actinomycetota</taxon>
        <taxon>Actinomycetes</taxon>
        <taxon>Micromonosporales</taxon>
        <taxon>Micromonosporaceae</taxon>
        <taxon>Rugosimonospora</taxon>
    </lineage>
</organism>
<comment type="caution">
    <text evidence="1">The sequence shown here is derived from an EMBL/GenBank/DDBJ whole genome shotgun (WGS) entry which is preliminary data.</text>
</comment>
<dbReference type="Proteomes" id="UP000642748">
    <property type="component" value="Unassembled WGS sequence"/>
</dbReference>
<name>A0A8J3QSL0_9ACTN</name>
<proteinExistence type="predicted"/>
<evidence type="ECO:0000313" key="2">
    <source>
        <dbReference type="Proteomes" id="UP000642748"/>
    </source>
</evidence>
<protein>
    <submittedName>
        <fullName evidence="1">Uncharacterized protein</fullName>
    </submittedName>
</protein>
<accession>A0A8J3QSL0</accession>
<reference evidence="1" key="1">
    <citation type="submission" date="2021-01" db="EMBL/GenBank/DDBJ databases">
        <title>Whole genome shotgun sequence of Rugosimonospora africana NBRC 104875.</title>
        <authorList>
            <person name="Komaki H."/>
            <person name="Tamura T."/>
        </authorList>
    </citation>
    <scope>NUCLEOTIDE SEQUENCE</scope>
    <source>
        <strain evidence="1">NBRC 104875</strain>
    </source>
</reference>
<sequence>MTRQGAGGKHQIQATPRYGCRGRKIMQLTFLGKDTVNGGSPTLFATDQDSYVVQGWKVPGDAESVEIPGKLLAFLERGTRLDAVLRETAFHTYRLSGTVVTDPNVLAQMNMPGHEMAVLVGKVREEGTHGSVDG</sequence>
<dbReference type="AlphaFoldDB" id="A0A8J3QSL0"/>
<evidence type="ECO:0000313" key="1">
    <source>
        <dbReference type="EMBL" id="GIH16083.1"/>
    </source>
</evidence>
<gene>
    <name evidence="1" type="ORF">Raf01_42550</name>
</gene>